<reference evidence="1" key="1">
    <citation type="submission" date="2014-11" db="EMBL/GenBank/DDBJ databases">
        <authorList>
            <person name="Amaro Gonzalez C."/>
        </authorList>
    </citation>
    <scope>NUCLEOTIDE SEQUENCE</scope>
</reference>
<sequence>MINGRRSERKRFTLYPDRKSWRAELRLSKDRGDRRTSDFFKKKFFLHFFQ</sequence>
<dbReference type="EMBL" id="GBXM01094005">
    <property type="protein sequence ID" value="JAH14572.1"/>
    <property type="molecule type" value="Transcribed_RNA"/>
</dbReference>
<organism evidence="1">
    <name type="scientific">Anguilla anguilla</name>
    <name type="common">European freshwater eel</name>
    <name type="synonym">Muraena anguilla</name>
    <dbReference type="NCBI Taxonomy" id="7936"/>
    <lineage>
        <taxon>Eukaryota</taxon>
        <taxon>Metazoa</taxon>
        <taxon>Chordata</taxon>
        <taxon>Craniata</taxon>
        <taxon>Vertebrata</taxon>
        <taxon>Euteleostomi</taxon>
        <taxon>Actinopterygii</taxon>
        <taxon>Neopterygii</taxon>
        <taxon>Teleostei</taxon>
        <taxon>Anguilliformes</taxon>
        <taxon>Anguillidae</taxon>
        <taxon>Anguilla</taxon>
    </lineage>
</organism>
<accession>A0A0E9QDI5</accession>
<evidence type="ECO:0000313" key="1">
    <source>
        <dbReference type="EMBL" id="JAH14572.1"/>
    </source>
</evidence>
<dbReference type="AlphaFoldDB" id="A0A0E9QDI5"/>
<proteinExistence type="predicted"/>
<protein>
    <submittedName>
        <fullName evidence="1">Uncharacterized protein</fullName>
    </submittedName>
</protein>
<reference evidence="1" key="2">
    <citation type="journal article" date="2015" name="Fish Shellfish Immunol.">
        <title>Early steps in the European eel (Anguilla anguilla)-Vibrio vulnificus interaction in the gills: Role of the RtxA13 toxin.</title>
        <authorList>
            <person name="Callol A."/>
            <person name="Pajuelo D."/>
            <person name="Ebbesson L."/>
            <person name="Teles M."/>
            <person name="MacKenzie S."/>
            <person name="Amaro C."/>
        </authorList>
    </citation>
    <scope>NUCLEOTIDE SEQUENCE</scope>
</reference>
<name>A0A0E9QDI5_ANGAN</name>